<comment type="caution">
    <text evidence="1">The sequence shown here is derived from an EMBL/GenBank/DDBJ whole genome shotgun (WGS) entry which is preliminary data.</text>
</comment>
<dbReference type="Gene3D" id="3.40.50.2000">
    <property type="entry name" value="Glycogen Phosphorylase B"/>
    <property type="match status" value="1"/>
</dbReference>
<dbReference type="GO" id="GO:0016757">
    <property type="term" value="F:glycosyltransferase activity"/>
    <property type="evidence" value="ECO:0007669"/>
    <property type="project" value="TreeGrafter"/>
</dbReference>
<dbReference type="EMBL" id="JRVC01000004">
    <property type="protein sequence ID" value="KHS48374.1"/>
    <property type="molecule type" value="Genomic_DNA"/>
</dbReference>
<accession>A0A0B8ZQ95</accession>
<evidence type="ECO:0000313" key="2">
    <source>
        <dbReference type="Proteomes" id="UP000031338"/>
    </source>
</evidence>
<name>A0A0B8ZQ95_9SPHN</name>
<dbReference type="PATRIC" id="fig|48936.3.peg.1054"/>
<gene>
    <name evidence="1" type="ORF">NJ75_01041</name>
</gene>
<dbReference type="Proteomes" id="UP000031338">
    <property type="component" value="Unassembled WGS sequence"/>
</dbReference>
<reference evidence="1 2" key="1">
    <citation type="submission" date="2014-10" db="EMBL/GenBank/DDBJ databases">
        <title>Draft genome sequence of Novosphingobium subterraneum DSM 12447.</title>
        <authorList>
            <person name="Gan H.M."/>
            <person name="Gan H.Y."/>
            <person name="Savka M.A."/>
        </authorList>
    </citation>
    <scope>NUCLEOTIDE SEQUENCE [LARGE SCALE GENOMIC DNA]</scope>
    <source>
        <strain evidence="1 2">DSM 12447</strain>
    </source>
</reference>
<dbReference type="PANTHER" id="PTHR12526">
    <property type="entry name" value="GLYCOSYLTRANSFERASE"/>
    <property type="match status" value="1"/>
</dbReference>
<dbReference type="PANTHER" id="PTHR12526:SF600">
    <property type="entry name" value="GLYCOSYL TRANSFERASE GROUP 1"/>
    <property type="match status" value="1"/>
</dbReference>
<keyword evidence="1" id="KW-0808">Transferase</keyword>
<dbReference type="AlphaFoldDB" id="A0A0B8ZQ95"/>
<dbReference type="STRING" id="48936.NJ75_01041"/>
<protein>
    <submittedName>
        <fullName evidence="1">Putative glycosyltransferase</fullName>
    </submittedName>
</protein>
<keyword evidence="2" id="KW-1185">Reference proteome</keyword>
<proteinExistence type="predicted"/>
<organism evidence="1 2">
    <name type="scientific">Novosphingobium subterraneum</name>
    <dbReference type="NCBI Taxonomy" id="48936"/>
    <lineage>
        <taxon>Bacteria</taxon>
        <taxon>Pseudomonadati</taxon>
        <taxon>Pseudomonadota</taxon>
        <taxon>Alphaproteobacteria</taxon>
        <taxon>Sphingomonadales</taxon>
        <taxon>Sphingomonadaceae</taxon>
        <taxon>Novosphingobium</taxon>
    </lineage>
</organism>
<sequence length="378" mass="41971">MNGRTIVWGTFDCGKPRVRIMLEALRSLEPDLVICHRSPWNEIEDKSMLGPGARLIVFLRLLAAYPALLLAYLRTPQHNRVVVPYPGILDVLVLYPFARLRGARICWDMFLSAYDTIVIDRQMIRKGSLFAKLLYSTEWLATRAAATILLDTCEHARYIAALYRLPLSRTGTVWVGVEGDVFTPVSNPPAGMPVKVLFYGQFIPLHGLPVIVEAICEIASRPEAPAMEFTIIGTGQEQPSVDAMIKLHQLKNVKRIPWVDYRLLAQKIAEASICLGVFAAKGKAARVIPNKVFQILAARRPLVTMDCPAIREIIAPGRSIRLVRPGDPFDLANALITLAQELCDPAKSVEIHKAAQKEMTTVGMTVVRDQLASALETQ</sequence>
<dbReference type="SUPFAM" id="SSF53756">
    <property type="entry name" value="UDP-Glycosyltransferase/glycogen phosphorylase"/>
    <property type="match status" value="1"/>
</dbReference>
<evidence type="ECO:0000313" key="1">
    <source>
        <dbReference type="EMBL" id="KHS48374.1"/>
    </source>
</evidence>
<dbReference type="Pfam" id="PF13692">
    <property type="entry name" value="Glyco_trans_1_4"/>
    <property type="match status" value="1"/>
</dbReference>